<feature type="region of interest" description="Disordered" evidence="1">
    <location>
        <begin position="68"/>
        <end position="104"/>
    </location>
</feature>
<feature type="compositionally biased region" description="Pro residues" evidence="1">
    <location>
        <begin position="84"/>
        <end position="101"/>
    </location>
</feature>
<keyword evidence="3" id="KW-1185">Reference proteome</keyword>
<reference evidence="2" key="1">
    <citation type="submission" date="2023-03" db="EMBL/GenBank/DDBJ databases">
        <title>Massive genome expansion in bonnet fungi (Mycena s.s.) driven by repeated elements and novel gene families across ecological guilds.</title>
        <authorList>
            <consortium name="Lawrence Berkeley National Laboratory"/>
            <person name="Harder C.B."/>
            <person name="Miyauchi S."/>
            <person name="Viragh M."/>
            <person name="Kuo A."/>
            <person name="Thoen E."/>
            <person name="Andreopoulos B."/>
            <person name="Lu D."/>
            <person name="Skrede I."/>
            <person name="Drula E."/>
            <person name="Henrissat B."/>
            <person name="Morin E."/>
            <person name="Kohler A."/>
            <person name="Barry K."/>
            <person name="LaButti K."/>
            <person name="Morin E."/>
            <person name="Salamov A."/>
            <person name="Lipzen A."/>
            <person name="Mereny Z."/>
            <person name="Hegedus B."/>
            <person name="Baldrian P."/>
            <person name="Stursova M."/>
            <person name="Weitz H."/>
            <person name="Taylor A."/>
            <person name="Grigoriev I.V."/>
            <person name="Nagy L.G."/>
            <person name="Martin F."/>
            <person name="Kauserud H."/>
        </authorList>
    </citation>
    <scope>NUCLEOTIDE SEQUENCE</scope>
    <source>
        <strain evidence="2">CBHHK182m</strain>
    </source>
</reference>
<comment type="caution">
    <text evidence="2">The sequence shown here is derived from an EMBL/GenBank/DDBJ whole genome shotgun (WGS) entry which is preliminary data.</text>
</comment>
<evidence type="ECO:0000313" key="3">
    <source>
        <dbReference type="Proteomes" id="UP001215598"/>
    </source>
</evidence>
<protein>
    <submittedName>
        <fullName evidence="2">Uncharacterized protein</fullName>
    </submittedName>
</protein>
<gene>
    <name evidence="2" type="ORF">B0H16DRAFT_1901102</name>
</gene>
<sequence length="325" mass="35660">MKEHNPSPSSGIPRSRFRPLSLPVYLDNHKAPTKRMPRPPVEPPMAASPSPKQLGYQLASIPRMLRPSGRPHLLSHHRASAAPTPLPTPTPAPTPKAPVHPPAGESRCRQMLIHGLYIAFEDDYVDFGHAKSEDLRADGGREFTHFISLSTHHKASIKESVDPAQRNRKGPLPTRRLRLHLPRLYSPIPPTTAELEEKVRAAREAAAARGCELSQEDYYDVVFDEGEGSGFTGLDALQLLAARDFLETTGLSGVENDSGVRVLVTTPRDHRTDAIAVVMVYLSGVLGTPVRRILRTQDGMAGVLPIWKRTVSADCAAFIEEVAKL</sequence>
<feature type="compositionally biased region" description="Polar residues" evidence="1">
    <location>
        <begin position="1"/>
        <end position="12"/>
    </location>
</feature>
<dbReference type="Proteomes" id="UP001215598">
    <property type="component" value="Unassembled WGS sequence"/>
</dbReference>
<dbReference type="EMBL" id="JARKIB010000426">
    <property type="protein sequence ID" value="KAJ7709164.1"/>
    <property type="molecule type" value="Genomic_DNA"/>
</dbReference>
<dbReference type="AlphaFoldDB" id="A0AAD7H023"/>
<evidence type="ECO:0000313" key="2">
    <source>
        <dbReference type="EMBL" id="KAJ7709164.1"/>
    </source>
</evidence>
<evidence type="ECO:0000256" key="1">
    <source>
        <dbReference type="SAM" id="MobiDB-lite"/>
    </source>
</evidence>
<accession>A0AAD7H023</accession>
<proteinExistence type="predicted"/>
<feature type="region of interest" description="Disordered" evidence="1">
    <location>
        <begin position="1"/>
        <end position="52"/>
    </location>
</feature>
<name>A0AAD7H023_9AGAR</name>
<organism evidence="2 3">
    <name type="scientific">Mycena metata</name>
    <dbReference type="NCBI Taxonomy" id="1033252"/>
    <lineage>
        <taxon>Eukaryota</taxon>
        <taxon>Fungi</taxon>
        <taxon>Dikarya</taxon>
        <taxon>Basidiomycota</taxon>
        <taxon>Agaricomycotina</taxon>
        <taxon>Agaricomycetes</taxon>
        <taxon>Agaricomycetidae</taxon>
        <taxon>Agaricales</taxon>
        <taxon>Marasmiineae</taxon>
        <taxon>Mycenaceae</taxon>
        <taxon>Mycena</taxon>
    </lineage>
</organism>